<comment type="caution">
    <text evidence="2">The sequence shown here is derived from an EMBL/GenBank/DDBJ whole genome shotgun (WGS) entry which is preliminary data.</text>
</comment>
<evidence type="ECO:0000313" key="2">
    <source>
        <dbReference type="EMBL" id="GFG93477.1"/>
    </source>
</evidence>
<evidence type="ECO:0000259" key="1">
    <source>
        <dbReference type="Pfam" id="PF00934"/>
    </source>
</evidence>
<dbReference type="InterPro" id="IPR038332">
    <property type="entry name" value="PPE_sf"/>
</dbReference>
<dbReference type="InterPro" id="IPR000084">
    <property type="entry name" value="PE-PGRS_N"/>
</dbReference>
<proteinExistence type="predicted"/>
<dbReference type="SUPFAM" id="SSF140459">
    <property type="entry name" value="PE/PPE dimer-like"/>
    <property type="match status" value="1"/>
</dbReference>
<keyword evidence="3" id="KW-1185">Reference proteome</keyword>
<feature type="domain" description="PE" evidence="1">
    <location>
        <begin position="27"/>
        <end position="116"/>
    </location>
</feature>
<organism evidence="2 3">
    <name type="scientific">Mycobacterium bourgelatii</name>
    <dbReference type="NCBI Taxonomy" id="1273442"/>
    <lineage>
        <taxon>Bacteria</taxon>
        <taxon>Bacillati</taxon>
        <taxon>Actinomycetota</taxon>
        <taxon>Actinomycetes</taxon>
        <taxon>Mycobacteriales</taxon>
        <taxon>Mycobacteriaceae</taxon>
        <taxon>Mycobacterium</taxon>
    </lineage>
</organism>
<reference evidence="2 3" key="1">
    <citation type="journal article" date="2019" name="Emerg. Microbes Infect.">
        <title>Comprehensive subspecies identification of 175 nontuberculous mycobacteria species based on 7547 genomic profiles.</title>
        <authorList>
            <person name="Matsumoto Y."/>
            <person name="Kinjo T."/>
            <person name="Motooka D."/>
            <person name="Nabeya D."/>
            <person name="Jung N."/>
            <person name="Uechi K."/>
            <person name="Horii T."/>
            <person name="Iida T."/>
            <person name="Fujita J."/>
            <person name="Nakamura S."/>
        </authorList>
    </citation>
    <scope>NUCLEOTIDE SEQUENCE [LARGE SCALE GENOMIC DNA]</scope>
    <source>
        <strain evidence="2 3">JCM 30725</strain>
    </source>
</reference>
<accession>A0A7I9YY84</accession>
<dbReference type="Gene3D" id="1.10.287.850">
    <property type="entry name" value="HP0062-like domain"/>
    <property type="match status" value="1"/>
</dbReference>
<dbReference type="EMBL" id="BLKZ01000002">
    <property type="protein sequence ID" value="GFG93477.1"/>
    <property type="molecule type" value="Genomic_DNA"/>
</dbReference>
<protein>
    <recommendedName>
        <fullName evidence="1">PE domain-containing protein</fullName>
    </recommendedName>
</protein>
<name>A0A7I9YY84_MYCBU</name>
<gene>
    <name evidence="2" type="ORF">MBOU_55190</name>
</gene>
<dbReference type="Proteomes" id="UP000465360">
    <property type="component" value="Unassembled WGS sequence"/>
</dbReference>
<dbReference type="AlphaFoldDB" id="A0A7I9YY84"/>
<evidence type="ECO:0000313" key="3">
    <source>
        <dbReference type="Proteomes" id="UP000465360"/>
    </source>
</evidence>
<sequence>MLLTLCVCFMQSDRPNLLRGYRMSFLLTQPGLLTGAATDLAGIGSSLDAATAAAAAPTTAVSAAGADEISSAVAAIFQAHGQLYQSVSAQAAAVHAQFVQAMKGAGQAYAHAEAENVRLQA</sequence>
<dbReference type="Pfam" id="PF00934">
    <property type="entry name" value="PE"/>
    <property type="match status" value="1"/>
</dbReference>